<dbReference type="GO" id="GO:0003677">
    <property type="term" value="F:DNA binding"/>
    <property type="evidence" value="ECO:0007669"/>
    <property type="project" value="UniProtKB-KW"/>
</dbReference>
<reference evidence="5 6" key="1">
    <citation type="submission" date="2018-03" db="EMBL/GenBank/DDBJ databases">
        <title>Aerobic endospore-forming bacteria genome sequencing and assembly.</title>
        <authorList>
            <person name="Cavalcante D.A."/>
            <person name="Driks A."/>
            <person name="Putonti C."/>
            <person name="De-Souza M.T."/>
        </authorList>
    </citation>
    <scope>NUCLEOTIDE SEQUENCE [LARGE SCALE GENOMIC DNA]</scope>
    <source>
        <strain evidence="5 6">SDF0037</strain>
    </source>
</reference>
<organism evidence="5 6">
    <name type="scientific">Lysinibacillus sphaericus</name>
    <name type="common">Bacillus sphaericus</name>
    <dbReference type="NCBI Taxonomy" id="1421"/>
    <lineage>
        <taxon>Bacteria</taxon>
        <taxon>Bacillati</taxon>
        <taxon>Bacillota</taxon>
        <taxon>Bacilli</taxon>
        <taxon>Bacillales</taxon>
        <taxon>Bacillaceae</taxon>
        <taxon>Lysinibacillus</taxon>
    </lineage>
</organism>
<evidence type="ECO:0000256" key="3">
    <source>
        <dbReference type="ARBA" id="ARBA00023163"/>
    </source>
</evidence>
<evidence type="ECO:0000256" key="2">
    <source>
        <dbReference type="ARBA" id="ARBA00023125"/>
    </source>
</evidence>
<dbReference type="EMBL" id="SADV01000004">
    <property type="protein sequence ID" value="TQR36129.1"/>
    <property type="molecule type" value="Genomic_DNA"/>
</dbReference>
<dbReference type="InterPro" id="IPR036388">
    <property type="entry name" value="WH-like_DNA-bd_sf"/>
</dbReference>
<dbReference type="PRINTS" id="PR00598">
    <property type="entry name" value="HTHMARR"/>
</dbReference>
<evidence type="ECO:0000259" key="4">
    <source>
        <dbReference type="PROSITE" id="PS50995"/>
    </source>
</evidence>
<comment type="caution">
    <text evidence="5">The sequence shown here is derived from an EMBL/GenBank/DDBJ whole genome shotgun (WGS) entry which is preliminary data.</text>
</comment>
<accession>A0A544UQK5</accession>
<sequence>MQQIYSALFSVGNKIQVQSDQYLEKLTSRQFMVILAIAHLPEDQASFNNIARKLGTTKQNVKQLVTTMKNKGYVEIAPSQHDKRAVNTTITTFGKQVALEAGEKGTYFLADLFKNFSTNELETMWALLKKLFSFDGEEQDGFEERSNLTMDENQMDVQLQVLKEFERRRNHIEGE</sequence>
<evidence type="ECO:0000313" key="5">
    <source>
        <dbReference type="EMBL" id="TQR36129.1"/>
    </source>
</evidence>
<dbReference type="PANTHER" id="PTHR42756">
    <property type="entry name" value="TRANSCRIPTIONAL REGULATOR, MARR"/>
    <property type="match status" value="1"/>
</dbReference>
<dbReference type="InterPro" id="IPR036390">
    <property type="entry name" value="WH_DNA-bd_sf"/>
</dbReference>
<dbReference type="PANTHER" id="PTHR42756:SF1">
    <property type="entry name" value="TRANSCRIPTIONAL REPRESSOR OF EMRAB OPERON"/>
    <property type="match status" value="1"/>
</dbReference>
<dbReference type="Proteomes" id="UP000317944">
    <property type="component" value="Unassembled WGS sequence"/>
</dbReference>
<dbReference type="SMART" id="SM00347">
    <property type="entry name" value="HTH_MARR"/>
    <property type="match status" value="1"/>
</dbReference>
<keyword evidence="1" id="KW-0805">Transcription regulation</keyword>
<dbReference type="InterPro" id="IPR000835">
    <property type="entry name" value="HTH_MarR-typ"/>
</dbReference>
<dbReference type="Gene3D" id="1.10.10.10">
    <property type="entry name" value="Winged helix-like DNA-binding domain superfamily/Winged helix DNA-binding domain"/>
    <property type="match status" value="1"/>
</dbReference>
<dbReference type="Pfam" id="PF12802">
    <property type="entry name" value="MarR_2"/>
    <property type="match status" value="1"/>
</dbReference>
<dbReference type="PROSITE" id="PS50995">
    <property type="entry name" value="HTH_MARR_2"/>
    <property type="match status" value="1"/>
</dbReference>
<evidence type="ECO:0000256" key="1">
    <source>
        <dbReference type="ARBA" id="ARBA00023015"/>
    </source>
</evidence>
<feature type="domain" description="HTH marR-type" evidence="4">
    <location>
        <begin position="1"/>
        <end position="133"/>
    </location>
</feature>
<keyword evidence="3" id="KW-0804">Transcription</keyword>
<evidence type="ECO:0000313" key="6">
    <source>
        <dbReference type="Proteomes" id="UP000317944"/>
    </source>
</evidence>
<dbReference type="OrthoDB" id="1644269at2"/>
<gene>
    <name evidence="5" type="ORF">C7Y47_06780</name>
</gene>
<name>A0A544UQK5_LYSSH</name>
<dbReference type="GO" id="GO:0003700">
    <property type="term" value="F:DNA-binding transcription factor activity"/>
    <property type="evidence" value="ECO:0007669"/>
    <property type="project" value="InterPro"/>
</dbReference>
<dbReference type="SUPFAM" id="SSF46785">
    <property type="entry name" value="Winged helix' DNA-binding domain"/>
    <property type="match status" value="1"/>
</dbReference>
<proteinExistence type="predicted"/>
<protein>
    <submittedName>
        <fullName evidence="5">MarR family transcriptional regulator</fullName>
    </submittedName>
</protein>
<keyword evidence="2" id="KW-0238">DNA-binding</keyword>
<dbReference type="AlphaFoldDB" id="A0A544UQK5"/>